<feature type="binding site" evidence="6">
    <location>
        <position position="102"/>
    </location>
    <ligand>
        <name>(6R)-10-formyltetrahydrofolate</name>
        <dbReference type="ChEBI" id="CHEBI:195366"/>
    </ligand>
</feature>
<comment type="function">
    <text evidence="6">Catalyzes the transfer of a formyl group from 10-formyltetrahydrofolate to 5-phospho-ribosyl-glycinamide (GAR), producing 5-phospho-ribosyl-N-formylglycinamide (FGAR) and tetrahydrofolate.</text>
</comment>
<organism evidence="8 9">
    <name type="scientific">Lacihabitans lacunae</name>
    <dbReference type="NCBI Taxonomy" id="1028214"/>
    <lineage>
        <taxon>Bacteria</taxon>
        <taxon>Pseudomonadati</taxon>
        <taxon>Bacteroidota</taxon>
        <taxon>Cytophagia</taxon>
        <taxon>Cytophagales</taxon>
        <taxon>Leadbetterellaceae</taxon>
        <taxon>Lacihabitans</taxon>
    </lineage>
</organism>
<dbReference type="HAMAP" id="MF_01930">
    <property type="entry name" value="PurN"/>
    <property type="match status" value="1"/>
</dbReference>
<feature type="binding site" evidence="6">
    <location>
        <position position="63"/>
    </location>
    <ligand>
        <name>(6R)-10-formyltetrahydrofolate</name>
        <dbReference type="ChEBI" id="CHEBI:195366"/>
    </ligand>
</feature>
<dbReference type="InterPro" id="IPR004607">
    <property type="entry name" value="GART"/>
</dbReference>
<dbReference type="GO" id="GO:0004644">
    <property type="term" value="F:phosphoribosylglycinamide formyltransferase activity"/>
    <property type="evidence" value="ECO:0007669"/>
    <property type="project" value="UniProtKB-EC"/>
</dbReference>
<evidence type="ECO:0000256" key="5">
    <source>
        <dbReference type="ARBA" id="ARBA00047664"/>
    </source>
</evidence>
<name>A0ABV7YQU5_9BACT</name>
<feature type="site" description="Raises pKa of active site His" evidence="6">
    <location>
        <position position="145"/>
    </location>
</feature>
<feature type="binding site" evidence="6">
    <location>
        <begin position="12"/>
        <end position="14"/>
    </location>
    <ligand>
        <name>N(1)-(5-phospho-beta-D-ribosyl)glycinamide</name>
        <dbReference type="ChEBI" id="CHEBI:143788"/>
    </ligand>
</feature>
<dbReference type="PANTHER" id="PTHR43369:SF2">
    <property type="entry name" value="PHOSPHORIBOSYLGLYCINAMIDE FORMYLTRANSFERASE"/>
    <property type="match status" value="1"/>
</dbReference>
<evidence type="ECO:0000256" key="1">
    <source>
        <dbReference type="ARBA" id="ARBA00005054"/>
    </source>
</evidence>
<dbReference type="EC" id="2.1.2.2" evidence="6"/>
<dbReference type="InterPro" id="IPR002376">
    <property type="entry name" value="Formyl_transf_N"/>
</dbReference>
<keyword evidence="3 6" id="KW-0658">Purine biosynthesis</keyword>
<dbReference type="CDD" id="cd08645">
    <property type="entry name" value="FMT_core_GART"/>
    <property type="match status" value="1"/>
</dbReference>
<dbReference type="EMBL" id="JBHRYQ010000001">
    <property type="protein sequence ID" value="MFC3809724.1"/>
    <property type="molecule type" value="Genomic_DNA"/>
</dbReference>
<comment type="similarity">
    <text evidence="4 6">Belongs to the GART family.</text>
</comment>
<dbReference type="Pfam" id="PF00551">
    <property type="entry name" value="Formyl_trans_N"/>
    <property type="match status" value="1"/>
</dbReference>
<evidence type="ECO:0000256" key="3">
    <source>
        <dbReference type="ARBA" id="ARBA00022755"/>
    </source>
</evidence>
<evidence type="ECO:0000313" key="8">
    <source>
        <dbReference type="EMBL" id="MFC3809724.1"/>
    </source>
</evidence>
<comment type="catalytic activity">
    <reaction evidence="5 6">
        <text>N(1)-(5-phospho-beta-D-ribosyl)glycinamide + (6R)-10-formyltetrahydrofolate = N(2)-formyl-N(1)-(5-phospho-beta-D-ribosyl)glycinamide + (6S)-5,6,7,8-tetrahydrofolate + H(+)</text>
        <dbReference type="Rhea" id="RHEA:15053"/>
        <dbReference type="ChEBI" id="CHEBI:15378"/>
        <dbReference type="ChEBI" id="CHEBI:57453"/>
        <dbReference type="ChEBI" id="CHEBI:143788"/>
        <dbReference type="ChEBI" id="CHEBI:147286"/>
        <dbReference type="ChEBI" id="CHEBI:195366"/>
        <dbReference type="EC" id="2.1.2.2"/>
    </reaction>
</comment>
<evidence type="ECO:0000256" key="2">
    <source>
        <dbReference type="ARBA" id="ARBA00022679"/>
    </source>
</evidence>
<evidence type="ECO:0000313" key="9">
    <source>
        <dbReference type="Proteomes" id="UP001595616"/>
    </source>
</evidence>
<gene>
    <name evidence="6 8" type="primary">purN</name>
    <name evidence="8" type="ORF">ACFOOI_03575</name>
</gene>
<comment type="pathway">
    <text evidence="1 6">Purine metabolism; IMP biosynthesis via de novo pathway; N(2)-formyl-N(1)-(5-phospho-D-ribosyl)glycinamide from N(1)-(5-phospho-D-ribosyl)glycinamide (10-formyl THF route): step 1/1.</text>
</comment>
<proteinExistence type="inferred from homology"/>
<comment type="caution">
    <text evidence="8">The sequence shown here is derived from an EMBL/GenBank/DDBJ whole genome shotgun (WGS) entry which is preliminary data.</text>
</comment>
<evidence type="ECO:0000259" key="7">
    <source>
        <dbReference type="Pfam" id="PF00551"/>
    </source>
</evidence>
<comment type="caution">
    <text evidence="6">Lacks conserved residue(s) required for the propagation of feature annotation.</text>
</comment>
<dbReference type="InterPro" id="IPR001555">
    <property type="entry name" value="GART_AS"/>
</dbReference>
<sequence>MKKIAIFASGSGSNAENIVEYLRGNDEAEVSLFLTNNPTAGVIERGRRLHIPIVIFDKYLFTKTDKILEILQNNNIDWVILAGFLWLIPENLTNAFENKMINIHPALLPKYGGKGMWGHHVHEAVVANKETESGITIHYVNANYDEGEIIFQGKCEVLPNDSADDVAAKIHDLEYKHFPNVILEQIRKS</sequence>
<dbReference type="RefSeq" id="WP_379835150.1">
    <property type="nucleotide sequence ID" value="NZ_JBHRYQ010000001.1"/>
</dbReference>
<dbReference type="PANTHER" id="PTHR43369">
    <property type="entry name" value="PHOSPHORIBOSYLGLYCINAMIDE FORMYLTRANSFERASE"/>
    <property type="match status" value="1"/>
</dbReference>
<dbReference type="Proteomes" id="UP001595616">
    <property type="component" value="Unassembled WGS sequence"/>
</dbReference>
<feature type="active site" description="Proton donor" evidence="6">
    <location>
        <position position="104"/>
    </location>
</feature>
<dbReference type="PROSITE" id="PS00373">
    <property type="entry name" value="GART"/>
    <property type="match status" value="1"/>
</dbReference>
<feature type="domain" description="Formyl transferase N-terminal" evidence="7">
    <location>
        <begin position="2"/>
        <end position="182"/>
    </location>
</feature>
<protein>
    <recommendedName>
        <fullName evidence="6">Phosphoribosylglycinamide formyltransferase</fullName>
        <ecNumber evidence="6">2.1.2.2</ecNumber>
    </recommendedName>
    <alternativeName>
        <fullName evidence="6">5'-phosphoribosylglycinamide transformylase</fullName>
    </alternativeName>
    <alternativeName>
        <fullName evidence="6">GAR transformylase</fullName>
        <shortName evidence="6">GART</shortName>
    </alternativeName>
</protein>
<keyword evidence="2 6" id="KW-0808">Transferase</keyword>
<accession>A0ABV7YQU5</accession>
<dbReference type="NCBIfam" id="TIGR00639">
    <property type="entry name" value="PurN"/>
    <property type="match status" value="1"/>
</dbReference>
<evidence type="ECO:0000256" key="4">
    <source>
        <dbReference type="ARBA" id="ARBA00038440"/>
    </source>
</evidence>
<reference evidence="9" key="1">
    <citation type="journal article" date="2019" name="Int. J. Syst. Evol. Microbiol.">
        <title>The Global Catalogue of Microorganisms (GCM) 10K type strain sequencing project: providing services to taxonomists for standard genome sequencing and annotation.</title>
        <authorList>
            <consortium name="The Broad Institute Genomics Platform"/>
            <consortium name="The Broad Institute Genome Sequencing Center for Infectious Disease"/>
            <person name="Wu L."/>
            <person name="Ma J."/>
        </authorList>
    </citation>
    <scope>NUCLEOTIDE SEQUENCE [LARGE SCALE GENOMIC DNA]</scope>
    <source>
        <strain evidence="9">CECT 7956</strain>
    </source>
</reference>
<dbReference type="Gene3D" id="3.40.50.170">
    <property type="entry name" value="Formyl transferase, N-terminal domain"/>
    <property type="match status" value="1"/>
</dbReference>
<keyword evidence="9" id="KW-1185">Reference proteome</keyword>
<dbReference type="InterPro" id="IPR036477">
    <property type="entry name" value="Formyl_transf_N_sf"/>
</dbReference>
<dbReference type="SUPFAM" id="SSF53328">
    <property type="entry name" value="Formyltransferase"/>
    <property type="match status" value="1"/>
</dbReference>
<evidence type="ECO:0000256" key="6">
    <source>
        <dbReference type="HAMAP-Rule" id="MF_01930"/>
    </source>
</evidence>